<dbReference type="Proteomes" id="UP001054837">
    <property type="component" value="Unassembled WGS sequence"/>
</dbReference>
<sequence length="82" mass="9071">MVAVVSVLTQSSRTCMVITCNSFAFALLMRNPQTHFCLLAVANSKNNAVVEEEMVTKTTVCRYRSGRGEILLRLKAASEVLF</sequence>
<protein>
    <recommendedName>
        <fullName evidence="3">Secreted protein</fullName>
    </recommendedName>
</protein>
<accession>A0AAV4SV55</accession>
<evidence type="ECO:0008006" key="3">
    <source>
        <dbReference type="Google" id="ProtNLM"/>
    </source>
</evidence>
<proteinExistence type="predicted"/>
<dbReference type="EMBL" id="BPLQ01008380">
    <property type="protein sequence ID" value="GIY36879.1"/>
    <property type="molecule type" value="Genomic_DNA"/>
</dbReference>
<reference evidence="1 2" key="1">
    <citation type="submission" date="2021-06" db="EMBL/GenBank/DDBJ databases">
        <title>Caerostris darwini draft genome.</title>
        <authorList>
            <person name="Kono N."/>
            <person name="Arakawa K."/>
        </authorList>
    </citation>
    <scope>NUCLEOTIDE SEQUENCE [LARGE SCALE GENOMIC DNA]</scope>
</reference>
<keyword evidence="2" id="KW-1185">Reference proteome</keyword>
<evidence type="ECO:0000313" key="2">
    <source>
        <dbReference type="Proteomes" id="UP001054837"/>
    </source>
</evidence>
<comment type="caution">
    <text evidence="1">The sequence shown here is derived from an EMBL/GenBank/DDBJ whole genome shotgun (WGS) entry which is preliminary data.</text>
</comment>
<evidence type="ECO:0000313" key="1">
    <source>
        <dbReference type="EMBL" id="GIY36879.1"/>
    </source>
</evidence>
<organism evidence="1 2">
    <name type="scientific">Caerostris darwini</name>
    <dbReference type="NCBI Taxonomy" id="1538125"/>
    <lineage>
        <taxon>Eukaryota</taxon>
        <taxon>Metazoa</taxon>
        <taxon>Ecdysozoa</taxon>
        <taxon>Arthropoda</taxon>
        <taxon>Chelicerata</taxon>
        <taxon>Arachnida</taxon>
        <taxon>Araneae</taxon>
        <taxon>Araneomorphae</taxon>
        <taxon>Entelegynae</taxon>
        <taxon>Araneoidea</taxon>
        <taxon>Araneidae</taxon>
        <taxon>Caerostris</taxon>
    </lineage>
</organism>
<dbReference type="AlphaFoldDB" id="A0AAV4SV55"/>
<name>A0AAV4SV55_9ARAC</name>
<gene>
    <name evidence="1" type="ORF">CDAR_603281</name>
</gene>